<evidence type="ECO:0000313" key="4">
    <source>
        <dbReference type="EMBL" id="KAJ7607521.1"/>
    </source>
</evidence>
<dbReference type="CDD" id="cd05251">
    <property type="entry name" value="NmrA_like_SDR_a"/>
    <property type="match status" value="1"/>
</dbReference>
<organism evidence="4 5">
    <name type="scientific">Roridomyces roridus</name>
    <dbReference type="NCBI Taxonomy" id="1738132"/>
    <lineage>
        <taxon>Eukaryota</taxon>
        <taxon>Fungi</taxon>
        <taxon>Dikarya</taxon>
        <taxon>Basidiomycota</taxon>
        <taxon>Agaricomycotina</taxon>
        <taxon>Agaricomycetes</taxon>
        <taxon>Agaricomycetidae</taxon>
        <taxon>Agaricales</taxon>
        <taxon>Marasmiineae</taxon>
        <taxon>Mycenaceae</taxon>
        <taxon>Roridomyces</taxon>
    </lineage>
</organism>
<dbReference type="InterPro" id="IPR051164">
    <property type="entry name" value="NmrA-like_oxidored"/>
</dbReference>
<dbReference type="Proteomes" id="UP001221142">
    <property type="component" value="Unassembled WGS sequence"/>
</dbReference>
<dbReference type="AlphaFoldDB" id="A0AAD7B1W2"/>
<keyword evidence="5" id="KW-1185">Reference proteome</keyword>
<evidence type="ECO:0000256" key="1">
    <source>
        <dbReference type="ARBA" id="ARBA00006328"/>
    </source>
</evidence>
<dbReference type="Gene3D" id="3.90.25.10">
    <property type="entry name" value="UDP-galactose 4-epimerase, domain 1"/>
    <property type="match status" value="1"/>
</dbReference>
<dbReference type="PANTHER" id="PTHR42748">
    <property type="entry name" value="NITROGEN METABOLITE REPRESSION PROTEIN NMRA FAMILY MEMBER"/>
    <property type="match status" value="1"/>
</dbReference>
<protein>
    <recommendedName>
        <fullName evidence="3">NmrA-like domain-containing protein</fullName>
    </recommendedName>
</protein>
<reference evidence="4" key="1">
    <citation type="submission" date="2023-03" db="EMBL/GenBank/DDBJ databases">
        <title>Massive genome expansion in bonnet fungi (Mycena s.s.) driven by repeated elements and novel gene families across ecological guilds.</title>
        <authorList>
            <consortium name="Lawrence Berkeley National Laboratory"/>
            <person name="Harder C.B."/>
            <person name="Miyauchi S."/>
            <person name="Viragh M."/>
            <person name="Kuo A."/>
            <person name="Thoen E."/>
            <person name="Andreopoulos B."/>
            <person name="Lu D."/>
            <person name="Skrede I."/>
            <person name="Drula E."/>
            <person name="Henrissat B."/>
            <person name="Morin E."/>
            <person name="Kohler A."/>
            <person name="Barry K."/>
            <person name="LaButti K."/>
            <person name="Morin E."/>
            <person name="Salamov A."/>
            <person name="Lipzen A."/>
            <person name="Mereny Z."/>
            <person name="Hegedus B."/>
            <person name="Baldrian P."/>
            <person name="Stursova M."/>
            <person name="Weitz H."/>
            <person name="Taylor A."/>
            <person name="Grigoriev I.V."/>
            <person name="Nagy L.G."/>
            <person name="Martin F."/>
            <person name="Kauserud H."/>
        </authorList>
    </citation>
    <scope>NUCLEOTIDE SEQUENCE</scope>
    <source>
        <strain evidence="4">9284</strain>
    </source>
</reference>
<gene>
    <name evidence="4" type="ORF">FB45DRAFT_1067820</name>
</gene>
<dbReference type="Gene3D" id="3.40.50.720">
    <property type="entry name" value="NAD(P)-binding Rossmann-like Domain"/>
    <property type="match status" value="1"/>
</dbReference>
<proteinExistence type="inferred from homology"/>
<evidence type="ECO:0000259" key="3">
    <source>
        <dbReference type="Pfam" id="PF05368"/>
    </source>
</evidence>
<accession>A0AAD7B1W2</accession>
<dbReference type="InterPro" id="IPR036291">
    <property type="entry name" value="NAD(P)-bd_dom_sf"/>
</dbReference>
<comment type="caution">
    <text evidence="4">The sequence shown here is derived from an EMBL/GenBank/DDBJ whole genome shotgun (WGS) entry which is preliminary data.</text>
</comment>
<name>A0AAD7B1W2_9AGAR</name>
<dbReference type="Pfam" id="PF05368">
    <property type="entry name" value="NmrA"/>
    <property type="match status" value="1"/>
</dbReference>
<keyword evidence="2" id="KW-0521">NADP</keyword>
<feature type="domain" description="NmrA-like" evidence="3">
    <location>
        <begin position="7"/>
        <end position="254"/>
    </location>
</feature>
<evidence type="ECO:0000256" key="2">
    <source>
        <dbReference type="ARBA" id="ARBA00022857"/>
    </source>
</evidence>
<sequence length="307" mass="32573">MSSITRIVAVFGATGLQGSAIVEALLRDGKFTPRAITRNPTSDAALKLKERGVQVVQGETADRAGLVSALQGSEAAFAVTVPRLPPFFSAEGPTEVEQGKNMIDAAKEAGVKFFVFSSLPSIKRISGGKYTNVAHYDDKEEIETYLKASGLANASLLLGGFSDGLWAHGFLKKTPTGRYAIGIPKYIPNALEAHTWVGHDLGEAVLALLRNYDDPLKSVSGKSYPVVTANLSWEDMGAAISKALGAPVDVTFGEGIGIPAYDEMFTAHAEYNGLYAETPVPNPELAALGAKIGDLDALLTEIKKRFS</sequence>
<dbReference type="PANTHER" id="PTHR42748:SF7">
    <property type="entry name" value="NMRA LIKE REDOX SENSOR 1-RELATED"/>
    <property type="match status" value="1"/>
</dbReference>
<comment type="similarity">
    <text evidence="1">Belongs to the NmrA-type oxidoreductase family.</text>
</comment>
<evidence type="ECO:0000313" key="5">
    <source>
        <dbReference type="Proteomes" id="UP001221142"/>
    </source>
</evidence>
<dbReference type="InterPro" id="IPR008030">
    <property type="entry name" value="NmrA-like"/>
</dbReference>
<dbReference type="SUPFAM" id="SSF51735">
    <property type="entry name" value="NAD(P)-binding Rossmann-fold domains"/>
    <property type="match status" value="1"/>
</dbReference>
<dbReference type="EMBL" id="JARKIF010000049">
    <property type="protein sequence ID" value="KAJ7607521.1"/>
    <property type="molecule type" value="Genomic_DNA"/>
</dbReference>